<feature type="transmembrane region" description="Helical" evidence="7">
    <location>
        <begin position="138"/>
        <end position="163"/>
    </location>
</feature>
<feature type="transmembrane region" description="Helical" evidence="7">
    <location>
        <begin position="258"/>
        <end position="280"/>
    </location>
</feature>
<comment type="similarity">
    <text evidence="7">Belongs to the binding-protein-dependent transport system permease family.</text>
</comment>
<accession>A0A1M5DZ92</accession>
<dbReference type="Pfam" id="PF00528">
    <property type="entry name" value="BPD_transp_1"/>
    <property type="match status" value="1"/>
</dbReference>
<dbReference type="Proteomes" id="UP000184076">
    <property type="component" value="Unassembled WGS sequence"/>
</dbReference>
<protein>
    <submittedName>
        <fullName evidence="9">Peptide/nickel transport system permease protein</fullName>
    </submittedName>
</protein>
<dbReference type="InterPro" id="IPR025966">
    <property type="entry name" value="OppC_N"/>
</dbReference>
<dbReference type="AlphaFoldDB" id="A0A1M5DZ92"/>
<feature type="transmembrane region" description="Helical" evidence="7">
    <location>
        <begin position="20"/>
        <end position="40"/>
    </location>
</feature>
<feature type="domain" description="ABC transmembrane type-1" evidence="8">
    <location>
        <begin position="89"/>
        <end position="280"/>
    </location>
</feature>
<dbReference type="PANTHER" id="PTHR43386:SF26">
    <property type="entry name" value="ABC TRANSPORTER PERMEASE PROTEIN"/>
    <property type="match status" value="1"/>
</dbReference>
<keyword evidence="5 7" id="KW-1133">Transmembrane helix</keyword>
<dbReference type="EMBL" id="FQVB01000025">
    <property type="protein sequence ID" value="SHF72293.1"/>
    <property type="molecule type" value="Genomic_DNA"/>
</dbReference>
<evidence type="ECO:0000256" key="3">
    <source>
        <dbReference type="ARBA" id="ARBA00022475"/>
    </source>
</evidence>
<gene>
    <name evidence="9" type="ORF">SAMN02745206_02544</name>
</gene>
<reference evidence="10" key="1">
    <citation type="submission" date="2016-11" db="EMBL/GenBank/DDBJ databases">
        <authorList>
            <person name="Varghese N."/>
            <person name="Submissions S."/>
        </authorList>
    </citation>
    <scope>NUCLEOTIDE SEQUENCE [LARGE SCALE GENOMIC DNA]</scope>
    <source>
        <strain evidence="10">DSM 9756</strain>
    </source>
</reference>
<dbReference type="InterPro" id="IPR000515">
    <property type="entry name" value="MetI-like"/>
</dbReference>
<feature type="transmembrane region" description="Helical" evidence="7">
    <location>
        <begin position="211"/>
        <end position="238"/>
    </location>
</feature>
<dbReference type="PROSITE" id="PS50928">
    <property type="entry name" value="ABC_TM1"/>
    <property type="match status" value="1"/>
</dbReference>
<keyword evidence="6 7" id="KW-0472">Membrane</keyword>
<proteinExistence type="inferred from homology"/>
<dbReference type="SUPFAM" id="SSF161098">
    <property type="entry name" value="MetI-like"/>
    <property type="match status" value="1"/>
</dbReference>
<evidence type="ECO:0000256" key="6">
    <source>
        <dbReference type="ARBA" id="ARBA00023136"/>
    </source>
</evidence>
<dbReference type="OrthoDB" id="9783218at2"/>
<dbReference type="GO" id="GO:0005886">
    <property type="term" value="C:plasma membrane"/>
    <property type="evidence" value="ECO:0007669"/>
    <property type="project" value="UniProtKB-SubCell"/>
</dbReference>
<keyword evidence="2 7" id="KW-0813">Transport</keyword>
<dbReference type="InterPro" id="IPR050366">
    <property type="entry name" value="BP-dependent_transpt_permease"/>
</dbReference>
<dbReference type="Gene3D" id="1.10.3720.10">
    <property type="entry name" value="MetI-like"/>
    <property type="match status" value="1"/>
</dbReference>
<dbReference type="STRING" id="1121391.SAMN02745206_02544"/>
<keyword evidence="3" id="KW-1003">Cell membrane</keyword>
<dbReference type="GO" id="GO:0055085">
    <property type="term" value="P:transmembrane transport"/>
    <property type="evidence" value="ECO:0007669"/>
    <property type="project" value="InterPro"/>
</dbReference>
<dbReference type="PANTHER" id="PTHR43386">
    <property type="entry name" value="OLIGOPEPTIDE TRANSPORT SYSTEM PERMEASE PROTEIN APPC"/>
    <property type="match status" value="1"/>
</dbReference>
<feature type="transmembrane region" description="Helical" evidence="7">
    <location>
        <begin position="93"/>
        <end position="118"/>
    </location>
</feature>
<evidence type="ECO:0000256" key="2">
    <source>
        <dbReference type="ARBA" id="ARBA00022448"/>
    </source>
</evidence>
<evidence type="ECO:0000256" key="5">
    <source>
        <dbReference type="ARBA" id="ARBA00022989"/>
    </source>
</evidence>
<dbReference type="Pfam" id="PF12911">
    <property type="entry name" value="OppC_N"/>
    <property type="match status" value="1"/>
</dbReference>
<dbReference type="RefSeq" id="WP_073040055.1">
    <property type="nucleotide sequence ID" value="NZ_FQVB01000025.1"/>
</dbReference>
<evidence type="ECO:0000256" key="1">
    <source>
        <dbReference type="ARBA" id="ARBA00004651"/>
    </source>
</evidence>
<evidence type="ECO:0000256" key="4">
    <source>
        <dbReference type="ARBA" id="ARBA00022692"/>
    </source>
</evidence>
<keyword evidence="4 7" id="KW-0812">Transmembrane</keyword>
<evidence type="ECO:0000256" key="7">
    <source>
        <dbReference type="RuleBase" id="RU363032"/>
    </source>
</evidence>
<name>A0A1M5DZ92_9BACT</name>
<comment type="subcellular location">
    <subcellularLocation>
        <location evidence="1 7">Cell membrane</location>
        <topology evidence="1 7">Multi-pass membrane protein</topology>
    </subcellularLocation>
</comment>
<sequence>MTKPRTRSKMFHSFLHDPPAMAGSAILLVFVLAALCAPWITPQNPYDLQQVSLEHFLKPPIWMEGGEAPFVLGTDDQGRDILSTIIYGCRTSLIVGFSVVLIAGTFGVLMGLLAGYYGGWIDVFSMRLADTVFSFSTTLLAILLLGVFKKTGIVTVIAAISIADWVRYARTMRGSVLEVKEEAYVMAAKATGARDFRLLVRHVLPNAIPPILVVVAVDLAVVIMLEATLSFLGVGVPLTEPSLGMMISIGKNYIYAGMWWMVVFPGAALILLVVGINLFADWLREELNPKIGR</sequence>
<evidence type="ECO:0000313" key="9">
    <source>
        <dbReference type="EMBL" id="SHF72293.1"/>
    </source>
</evidence>
<keyword evidence="10" id="KW-1185">Reference proteome</keyword>
<dbReference type="InterPro" id="IPR035906">
    <property type="entry name" value="MetI-like_sf"/>
</dbReference>
<organism evidence="9 10">
    <name type="scientific">Desulfacinum infernum DSM 9756</name>
    <dbReference type="NCBI Taxonomy" id="1121391"/>
    <lineage>
        <taxon>Bacteria</taxon>
        <taxon>Pseudomonadati</taxon>
        <taxon>Thermodesulfobacteriota</taxon>
        <taxon>Syntrophobacteria</taxon>
        <taxon>Syntrophobacterales</taxon>
        <taxon>Syntrophobacteraceae</taxon>
        <taxon>Desulfacinum</taxon>
    </lineage>
</organism>
<evidence type="ECO:0000259" key="8">
    <source>
        <dbReference type="PROSITE" id="PS50928"/>
    </source>
</evidence>
<dbReference type="CDD" id="cd06261">
    <property type="entry name" value="TM_PBP2"/>
    <property type="match status" value="1"/>
</dbReference>
<evidence type="ECO:0000313" key="10">
    <source>
        <dbReference type="Proteomes" id="UP000184076"/>
    </source>
</evidence>